<dbReference type="InterPro" id="IPR010559">
    <property type="entry name" value="Sig_transdc_His_kin_internal"/>
</dbReference>
<proteinExistence type="predicted"/>
<comment type="caution">
    <text evidence="6">The sequence shown here is derived from an EMBL/GenBank/DDBJ whole genome shotgun (WGS) entry which is preliminary data.</text>
</comment>
<dbReference type="PANTHER" id="PTHR34220:SF7">
    <property type="entry name" value="SENSOR HISTIDINE KINASE YPDA"/>
    <property type="match status" value="1"/>
</dbReference>
<dbReference type="PANTHER" id="PTHR34220">
    <property type="entry name" value="SENSOR HISTIDINE KINASE YPDA"/>
    <property type="match status" value="1"/>
</dbReference>
<name>A0A556N251_9FLAO</name>
<dbReference type="OrthoDB" id="6190788at2"/>
<dbReference type="Pfam" id="PF02518">
    <property type="entry name" value="HATPase_c"/>
    <property type="match status" value="1"/>
</dbReference>
<gene>
    <name evidence="6" type="ORF">FO442_03705</name>
</gene>
<keyword evidence="2" id="KW-0175">Coiled coil</keyword>
<dbReference type="PROSITE" id="PS50005">
    <property type="entry name" value="TPR"/>
    <property type="match status" value="1"/>
</dbReference>
<dbReference type="Proteomes" id="UP000316008">
    <property type="component" value="Unassembled WGS sequence"/>
</dbReference>
<dbReference type="InterPro" id="IPR019734">
    <property type="entry name" value="TPR_rpt"/>
</dbReference>
<dbReference type="SUPFAM" id="SSF48452">
    <property type="entry name" value="TPR-like"/>
    <property type="match status" value="2"/>
</dbReference>
<accession>A0A556N251</accession>
<evidence type="ECO:0000259" key="4">
    <source>
        <dbReference type="Pfam" id="PF02518"/>
    </source>
</evidence>
<feature type="transmembrane region" description="Helical" evidence="3">
    <location>
        <begin position="411"/>
        <end position="431"/>
    </location>
</feature>
<dbReference type="AlphaFoldDB" id="A0A556N251"/>
<dbReference type="Gene3D" id="3.30.565.10">
    <property type="entry name" value="Histidine kinase-like ATPase, C-terminal domain"/>
    <property type="match status" value="1"/>
</dbReference>
<reference evidence="6 7" key="1">
    <citation type="submission" date="2019-07" db="EMBL/GenBank/DDBJ databases">
        <authorList>
            <person name="Huq M.A."/>
        </authorList>
    </citation>
    <scope>NUCLEOTIDE SEQUENCE [LARGE SCALE GENOMIC DNA]</scope>
    <source>
        <strain evidence="6 7">MAH-3</strain>
    </source>
</reference>
<keyword evidence="3" id="KW-1133">Transmembrane helix</keyword>
<feature type="domain" description="Signal transduction histidine kinase internal region" evidence="5">
    <location>
        <begin position="446"/>
        <end position="524"/>
    </location>
</feature>
<dbReference type="RefSeq" id="WP_144331807.1">
    <property type="nucleotide sequence ID" value="NZ_VLPL01000002.1"/>
</dbReference>
<dbReference type="Pfam" id="PF13181">
    <property type="entry name" value="TPR_8"/>
    <property type="match status" value="1"/>
</dbReference>
<dbReference type="SMART" id="SM00028">
    <property type="entry name" value="TPR"/>
    <property type="match status" value="3"/>
</dbReference>
<evidence type="ECO:0000256" key="1">
    <source>
        <dbReference type="PROSITE-ProRule" id="PRU00339"/>
    </source>
</evidence>
<sequence length="650" mass="76493">MKEFFRKHFSAQQRGRRLILCFFCAFTHSFNAQPPLDSLLRKVRYQQEDSIKAKLYYDIGVSYFYSDKAQFRSYMDSVQRLSRRINYSKGIGLAYAAYGNYYMSLNDWDKMKYNLQKSDSIFRKLGNEQSRLMFSKGLYAHYYKLQGDYKKALQINLEILHYHEKNGPKSDEAKMLGAIAILLQQLERYKEAADYYKRSIRIRKEIKDFSGQSIASLNLGGMLAEQKQYTSAEPYLLEALRLQKDFQQERVIKTAQANLAHVYAETGRSRKALELVKECEAFYLEEKDTVNAVKISFYQCIAYMKQKQYDKALAVLNSKHNWIRNNRDYSELEADMLWHYYRVYKTMGKMEVALEYFEEAKELEDNNSSMEIQHGISRMKEQYETEKKQRENLQLRQQNLLKDIKLDRLNYFIYGSVLLLLLISVIAYTTVRYNRLKAGKIAVEMEQRLLQSQMNPHFIFNVLNAIHTYMLRKDTEESGKLLTSFARLVRSILQHSSTDNISLEEELKWLKDYMRLQQLRFSNAFDYTIEIDEQLSPDNLLLPPMLIQPFIENAIEHGFSELDKPGKLTISYKKTGKEVAISITDNGRGFSTNRPVNTKKEHESMAIQITEKRIQLLNKKWKGAFKFEISSIPMEGTRVVFSIPYNTLFD</sequence>
<keyword evidence="3" id="KW-0812">Transmembrane</keyword>
<dbReference type="Pfam" id="PF06580">
    <property type="entry name" value="His_kinase"/>
    <property type="match status" value="1"/>
</dbReference>
<dbReference type="Gene3D" id="1.25.40.10">
    <property type="entry name" value="Tetratricopeptide repeat domain"/>
    <property type="match status" value="3"/>
</dbReference>
<evidence type="ECO:0000259" key="5">
    <source>
        <dbReference type="Pfam" id="PF06580"/>
    </source>
</evidence>
<dbReference type="InterPro" id="IPR011990">
    <property type="entry name" value="TPR-like_helical_dom_sf"/>
</dbReference>
<evidence type="ECO:0000256" key="2">
    <source>
        <dbReference type="SAM" id="Coils"/>
    </source>
</evidence>
<dbReference type="Pfam" id="PF13424">
    <property type="entry name" value="TPR_12"/>
    <property type="match status" value="2"/>
</dbReference>
<keyword evidence="3" id="KW-0472">Membrane</keyword>
<dbReference type="GO" id="GO:0000155">
    <property type="term" value="F:phosphorelay sensor kinase activity"/>
    <property type="evidence" value="ECO:0007669"/>
    <property type="project" value="InterPro"/>
</dbReference>
<dbReference type="GO" id="GO:0016020">
    <property type="term" value="C:membrane"/>
    <property type="evidence" value="ECO:0007669"/>
    <property type="project" value="InterPro"/>
</dbReference>
<evidence type="ECO:0000313" key="6">
    <source>
        <dbReference type="EMBL" id="TSJ46270.1"/>
    </source>
</evidence>
<dbReference type="InterPro" id="IPR003594">
    <property type="entry name" value="HATPase_dom"/>
</dbReference>
<feature type="repeat" description="TPR" evidence="1">
    <location>
        <begin position="334"/>
        <end position="367"/>
    </location>
</feature>
<dbReference type="InterPro" id="IPR050640">
    <property type="entry name" value="Bact_2-comp_sensor_kinase"/>
</dbReference>
<protein>
    <submittedName>
        <fullName evidence="6">Tetratricopeptide repeat protein</fullName>
    </submittedName>
</protein>
<dbReference type="EMBL" id="VLPL01000002">
    <property type="protein sequence ID" value="TSJ46270.1"/>
    <property type="molecule type" value="Genomic_DNA"/>
</dbReference>
<dbReference type="InterPro" id="IPR036890">
    <property type="entry name" value="HATPase_C_sf"/>
</dbReference>
<organism evidence="6 7">
    <name type="scientific">Fluviicola chungangensis</name>
    <dbReference type="NCBI Taxonomy" id="2597671"/>
    <lineage>
        <taxon>Bacteria</taxon>
        <taxon>Pseudomonadati</taxon>
        <taxon>Bacteroidota</taxon>
        <taxon>Flavobacteriia</taxon>
        <taxon>Flavobacteriales</taxon>
        <taxon>Crocinitomicaceae</taxon>
        <taxon>Fluviicola</taxon>
    </lineage>
</organism>
<dbReference type="SUPFAM" id="SSF55874">
    <property type="entry name" value="ATPase domain of HSP90 chaperone/DNA topoisomerase II/histidine kinase"/>
    <property type="match status" value="1"/>
</dbReference>
<keyword evidence="1" id="KW-0802">TPR repeat</keyword>
<evidence type="ECO:0000313" key="7">
    <source>
        <dbReference type="Proteomes" id="UP000316008"/>
    </source>
</evidence>
<evidence type="ECO:0000256" key="3">
    <source>
        <dbReference type="SAM" id="Phobius"/>
    </source>
</evidence>
<feature type="coiled-coil region" evidence="2">
    <location>
        <begin position="353"/>
        <end position="403"/>
    </location>
</feature>
<feature type="domain" description="Histidine kinase/HSP90-like ATPase" evidence="4">
    <location>
        <begin position="546"/>
        <end position="645"/>
    </location>
</feature>
<keyword evidence="7" id="KW-1185">Reference proteome</keyword>